<dbReference type="PANTHER" id="PTHR43772:SF2">
    <property type="entry name" value="PUTATIVE (AFU_ORTHOLOGUE AFUA_2G04480)-RELATED"/>
    <property type="match status" value="1"/>
</dbReference>
<dbReference type="PANTHER" id="PTHR43772">
    <property type="entry name" value="ENDO-1,4-BETA-XYLANASE"/>
    <property type="match status" value="1"/>
</dbReference>
<dbReference type="InterPro" id="IPR006710">
    <property type="entry name" value="Glyco_hydro_43"/>
</dbReference>
<evidence type="ECO:0000256" key="8">
    <source>
        <dbReference type="SAM" id="SignalP"/>
    </source>
</evidence>
<feature type="signal peptide" evidence="8">
    <location>
        <begin position="1"/>
        <end position="22"/>
    </location>
</feature>
<dbReference type="Pfam" id="PF04616">
    <property type="entry name" value="Glyco_hydro_43"/>
    <property type="match status" value="1"/>
</dbReference>
<accession>A0A1Y2CZF2</accession>
<gene>
    <name evidence="10" type="ORF">LY90DRAFT_702792</name>
</gene>
<dbReference type="GO" id="GO:0005975">
    <property type="term" value="P:carbohydrate metabolic process"/>
    <property type="evidence" value="ECO:0007669"/>
    <property type="project" value="InterPro"/>
</dbReference>
<dbReference type="InterPro" id="IPR023296">
    <property type="entry name" value="Glyco_hydro_beta-prop_sf"/>
</dbReference>
<evidence type="ECO:0000256" key="5">
    <source>
        <dbReference type="ARBA" id="ARBA00023277"/>
    </source>
</evidence>
<feature type="chain" id="PRO_5012417880" evidence="8">
    <location>
        <begin position="23"/>
        <end position="759"/>
    </location>
</feature>
<dbReference type="PROSITE" id="PS50231">
    <property type="entry name" value="RICIN_B_LECTIN"/>
    <property type="match status" value="1"/>
</dbReference>
<keyword evidence="11" id="KW-1185">Reference proteome</keyword>
<dbReference type="OrthoDB" id="5211809at2759"/>
<dbReference type="Pfam" id="PF02013">
    <property type="entry name" value="CBM_10"/>
    <property type="match status" value="2"/>
</dbReference>
<dbReference type="SUPFAM" id="SSF50370">
    <property type="entry name" value="Ricin B-like lectins"/>
    <property type="match status" value="1"/>
</dbReference>
<evidence type="ECO:0000256" key="7">
    <source>
        <dbReference type="SAM" id="MobiDB-lite"/>
    </source>
</evidence>
<dbReference type="GO" id="GO:0030246">
    <property type="term" value="F:carbohydrate binding"/>
    <property type="evidence" value="ECO:0007669"/>
    <property type="project" value="InterPro"/>
</dbReference>
<dbReference type="CDD" id="cd04084">
    <property type="entry name" value="CBM6_xylanase-like"/>
    <property type="match status" value="1"/>
</dbReference>
<dbReference type="Gene3D" id="2.60.120.260">
    <property type="entry name" value="Galactose-binding domain-like"/>
    <property type="match status" value="1"/>
</dbReference>
<dbReference type="CDD" id="cd00161">
    <property type="entry name" value="beta-trefoil_Ricin-like"/>
    <property type="match status" value="1"/>
</dbReference>
<keyword evidence="6" id="KW-0326">Glycosidase</keyword>
<dbReference type="InterPro" id="IPR008979">
    <property type="entry name" value="Galactose-bd-like_sf"/>
</dbReference>
<keyword evidence="3" id="KW-0677">Repeat</keyword>
<dbReference type="Gene3D" id="2.80.10.50">
    <property type="match status" value="2"/>
</dbReference>
<dbReference type="InterPro" id="IPR052176">
    <property type="entry name" value="Glycosyl_Hydrlase_43_Enz"/>
</dbReference>
<dbReference type="Gene3D" id="2.115.10.20">
    <property type="entry name" value="Glycosyl hydrolase domain, family 43"/>
    <property type="match status" value="1"/>
</dbReference>
<comment type="similarity">
    <text evidence="1">Belongs to the glycosyl hydrolase 43 family.</text>
</comment>
<dbReference type="SUPFAM" id="SSF49785">
    <property type="entry name" value="Galactose-binding domain-like"/>
    <property type="match status" value="1"/>
</dbReference>
<dbReference type="SUPFAM" id="SSF64571">
    <property type="entry name" value="Cellulose docking domain, dockering"/>
    <property type="match status" value="2"/>
</dbReference>
<evidence type="ECO:0000313" key="10">
    <source>
        <dbReference type="EMBL" id="ORY51725.1"/>
    </source>
</evidence>
<comment type="caution">
    <text evidence="10">The sequence shown here is derived from an EMBL/GenBank/DDBJ whole genome shotgun (WGS) entry which is preliminary data.</text>
</comment>
<dbReference type="InterPro" id="IPR035992">
    <property type="entry name" value="Ricin_B-like_lectins"/>
</dbReference>
<proteinExistence type="inferred from homology"/>
<dbReference type="CDD" id="cd09003">
    <property type="entry name" value="GH43_XynD-like"/>
    <property type="match status" value="1"/>
</dbReference>
<dbReference type="InterPro" id="IPR009034">
    <property type="entry name" value="Dockerin_dom_fun_sf"/>
</dbReference>
<evidence type="ECO:0000313" key="11">
    <source>
        <dbReference type="Proteomes" id="UP000193920"/>
    </source>
</evidence>
<evidence type="ECO:0000256" key="4">
    <source>
        <dbReference type="ARBA" id="ARBA00022801"/>
    </source>
</evidence>
<evidence type="ECO:0000256" key="6">
    <source>
        <dbReference type="ARBA" id="ARBA00023295"/>
    </source>
</evidence>
<dbReference type="EMBL" id="MCOG01000095">
    <property type="protein sequence ID" value="ORY51725.1"/>
    <property type="molecule type" value="Genomic_DNA"/>
</dbReference>
<evidence type="ECO:0000256" key="2">
    <source>
        <dbReference type="ARBA" id="ARBA00022729"/>
    </source>
</evidence>
<organism evidence="10 11">
    <name type="scientific">Neocallimastix californiae</name>
    <dbReference type="NCBI Taxonomy" id="1754190"/>
    <lineage>
        <taxon>Eukaryota</taxon>
        <taxon>Fungi</taxon>
        <taxon>Fungi incertae sedis</taxon>
        <taxon>Chytridiomycota</taxon>
        <taxon>Chytridiomycota incertae sedis</taxon>
        <taxon>Neocallimastigomycetes</taxon>
        <taxon>Neocallimastigales</taxon>
        <taxon>Neocallimastigaceae</taxon>
        <taxon>Neocallimastix</taxon>
    </lineage>
</organism>
<protein>
    <submittedName>
        <fullName evidence="10">Arabinanase/levansucrase/invertase</fullName>
    </submittedName>
</protein>
<feature type="domain" description="CBM10" evidence="9">
    <location>
        <begin position="719"/>
        <end position="755"/>
    </location>
</feature>
<dbReference type="Proteomes" id="UP000193920">
    <property type="component" value="Unassembled WGS sequence"/>
</dbReference>
<keyword evidence="5" id="KW-0119">Carbohydrate metabolism</keyword>
<dbReference type="InterPro" id="IPR000772">
    <property type="entry name" value="Ricin_B_lectin"/>
</dbReference>
<feature type="domain" description="CBM10" evidence="9">
    <location>
        <begin position="672"/>
        <end position="709"/>
    </location>
</feature>
<dbReference type="PROSITE" id="PS51763">
    <property type="entry name" value="CBM10"/>
    <property type="match status" value="2"/>
</dbReference>
<evidence type="ECO:0000256" key="3">
    <source>
        <dbReference type="ARBA" id="ARBA00022737"/>
    </source>
</evidence>
<feature type="region of interest" description="Disordered" evidence="7">
    <location>
        <begin position="482"/>
        <end position="508"/>
    </location>
</feature>
<dbReference type="STRING" id="1754190.A0A1Y2CZF2"/>
<reference evidence="10 11" key="1">
    <citation type="submission" date="2016-08" db="EMBL/GenBank/DDBJ databases">
        <title>A Parts List for Fungal Cellulosomes Revealed by Comparative Genomics.</title>
        <authorList>
            <consortium name="DOE Joint Genome Institute"/>
            <person name="Haitjema C.H."/>
            <person name="Gilmore S.P."/>
            <person name="Henske J.K."/>
            <person name="Solomon K.V."/>
            <person name="De Groot R."/>
            <person name="Kuo A."/>
            <person name="Mondo S.J."/>
            <person name="Salamov A.A."/>
            <person name="Labutti K."/>
            <person name="Zhao Z."/>
            <person name="Chiniquy J."/>
            <person name="Barry K."/>
            <person name="Brewer H.M."/>
            <person name="Purvine S.O."/>
            <person name="Wright A.T."/>
            <person name="Boxma B."/>
            <person name="Van Alen T."/>
            <person name="Hackstein J.H."/>
            <person name="Baker S.E."/>
            <person name="Grigoriev I.V."/>
            <person name="O'Malley M.A."/>
        </authorList>
    </citation>
    <scope>NUCLEOTIDE SEQUENCE [LARGE SCALE GENOMIC DNA]</scope>
    <source>
        <strain evidence="10 11">G1</strain>
    </source>
</reference>
<dbReference type="GO" id="GO:0004553">
    <property type="term" value="F:hydrolase activity, hydrolyzing O-glycosyl compounds"/>
    <property type="evidence" value="ECO:0007669"/>
    <property type="project" value="InterPro"/>
</dbReference>
<dbReference type="InterPro" id="IPR006584">
    <property type="entry name" value="Cellulose-bd_IV"/>
</dbReference>
<evidence type="ECO:0000256" key="1">
    <source>
        <dbReference type="ARBA" id="ARBA00009865"/>
    </source>
</evidence>
<evidence type="ECO:0000259" key="9">
    <source>
        <dbReference type="PROSITE" id="PS51763"/>
    </source>
</evidence>
<keyword evidence="2 8" id="KW-0732">Signal</keyword>
<name>A0A1Y2CZF2_9FUNG</name>
<dbReference type="SMART" id="SM00606">
    <property type="entry name" value="CBD_IV"/>
    <property type="match status" value="1"/>
</dbReference>
<dbReference type="Gene3D" id="3.90.1220.10">
    <property type="entry name" value="Cellulose docking domain, dockering"/>
    <property type="match status" value="2"/>
</dbReference>
<dbReference type="Pfam" id="PF14200">
    <property type="entry name" value="RicinB_lectin_2"/>
    <property type="match status" value="2"/>
</dbReference>
<dbReference type="SUPFAM" id="SSF75005">
    <property type="entry name" value="Arabinanase/levansucrase/invertase"/>
    <property type="match status" value="1"/>
</dbReference>
<keyword evidence="4" id="KW-0378">Hydrolase</keyword>
<dbReference type="InterPro" id="IPR002883">
    <property type="entry name" value="CBM10/Dockerin_dom"/>
</dbReference>
<sequence length="759" mass="80704">MKSTLFSYYLLVTLTLFKNVFSAGAGSFNGVNPGRSYKATSNHNPIITQKYSADPGVMVYNGRVYVYATNDGDAGTRYNSENTYGQINTINVMSSADLVNWMDHGSIPAAGGGGAARWASNSWAPCAAWKKINGKDKFFLYFANNASGIGVLTADSPTGPFKDPIGRALISRQTPNSNVEWLFDPAVIVDTDGTGYLYYGGGVPQGQNANPRTIRVAKLGNDMTSIQGTPQMIDAPWVFEDSGINKIGNTYVYSYCTNWAGGPYGNARIAYMTSNNPMSGFKYQGTCFNNPGDFFQTTGNNHHTIIEFKNKYYIFYHAEWLNKQILGGQKGYRTTHVDELPVNGSKLGNAKGTLSGVSQLENVNGSALNYAASMAWQSGISVKGQGAVTQVNYGRGSWTGVSNVALGNAKTITLRASSSSGATVKICAGSENGTVLGYVDIPAGGSLQNVTGNLSGASGTKNLFFIASGNLTIESWQLDGNTDNTGNTGNTDNNDNNGDNTGNVDHTPTTDVTDGWYYIKNTGSDKYLQANGSSAGANVEIGSFTGYSDQKWKVTTNGEGYITLLNGNGNFNLDVDSAKNENGANILIYDAYGGVAQQFALTAGSGNSFIITTRVSNGGKAIDVYENRTNDGANVCQWSVNGNSNQTWVFERVDGGSGSGNNNNNNDKTDNTCWAKALGYECCKSCLPVVTTDGDGSWSVVNDDWCGLPTSCKSGNSSTCTGAQGYPCCKSSCAIYSSDSDGDWSIENGDWCLIDKKAC</sequence>
<dbReference type="SMART" id="SM00458">
    <property type="entry name" value="RICIN"/>
    <property type="match status" value="1"/>
</dbReference>
<feature type="compositionally biased region" description="Low complexity" evidence="7">
    <location>
        <begin position="482"/>
        <end position="503"/>
    </location>
</feature>
<dbReference type="AlphaFoldDB" id="A0A1Y2CZF2"/>